<feature type="non-terminal residue" evidence="1">
    <location>
        <position position="52"/>
    </location>
</feature>
<reference evidence="1" key="1">
    <citation type="submission" date="2022-03" db="EMBL/GenBank/DDBJ databases">
        <authorList>
            <person name="Alioto T."/>
            <person name="Alioto T."/>
            <person name="Gomez Garrido J."/>
        </authorList>
    </citation>
    <scope>NUCLEOTIDE SEQUENCE</scope>
</reference>
<name>A0AAD1T422_PELCU</name>
<dbReference type="Proteomes" id="UP001295444">
    <property type="component" value="Chromosome 10"/>
</dbReference>
<dbReference type="InterPro" id="IPR045860">
    <property type="entry name" value="Snake_toxin-like_sf"/>
</dbReference>
<gene>
    <name evidence="1" type="ORF">PECUL_23A032635</name>
</gene>
<evidence type="ECO:0000313" key="2">
    <source>
        <dbReference type="Proteomes" id="UP001295444"/>
    </source>
</evidence>
<dbReference type="AlphaFoldDB" id="A0AAD1T422"/>
<proteinExistence type="predicted"/>
<organism evidence="1 2">
    <name type="scientific">Pelobates cultripes</name>
    <name type="common">Western spadefoot toad</name>
    <dbReference type="NCBI Taxonomy" id="61616"/>
    <lineage>
        <taxon>Eukaryota</taxon>
        <taxon>Metazoa</taxon>
        <taxon>Chordata</taxon>
        <taxon>Craniata</taxon>
        <taxon>Vertebrata</taxon>
        <taxon>Euteleostomi</taxon>
        <taxon>Amphibia</taxon>
        <taxon>Batrachia</taxon>
        <taxon>Anura</taxon>
        <taxon>Pelobatoidea</taxon>
        <taxon>Pelobatidae</taxon>
        <taxon>Pelobates</taxon>
    </lineage>
</organism>
<dbReference type="EMBL" id="OW240921">
    <property type="protein sequence ID" value="CAH2318714.1"/>
    <property type="molecule type" value="Genomic_DNA"/>
</dbReference>
<evidence type="ECO:0008006" key="3">
    <source>
        <dbReference type="Google" id="ProtNLM"/>
    </source>
</evidence>
<protein>
    <recommendedName>
        <fullName evidence="3">UPAR/Ly6 domain-containing protein</fullName>
    </recommendedName>
</protein>
<sequence>GVITRSIIKGCVTENMPCDYVGHIDIGGANSSTFTTNIKCCDGDNCNTFNYE</sequence>
<accession>A0AAD1T422</accession>
<dbReference type="Gene3D" id="2.10.60.10">
    <property type="entry name" value="CD59"/>
    <property type="match status" value="1"/>
</dbReference>
<evidence type="ECO:0000313" key="1">
    <source>
        <dbReference type="EMBL" id="CAH2318714.1"/>
    </source>
</evidence>
<keyword evidence="2" id="KW-1185">Reference proteome</keyword>
<feature type="non-terminal residue" evidence="1">
    <location>
        <position position="1"/>
    </location>
</feature>